<dbReference type="AlphaFoldDB" id="U5EVJ0"/>
<comment type="subcellular location">
    <subcellularLocation>
        <location evidence="1">Endoplasmic reticulum membrane</location>
        <topology evidence="1">Single-pass membrane protein</topology>
    </subcellularLocation>
</comment>
<evidence type="ECO:0000256" key="7">
    <source>
        <dbReference type="ARBA" id="ARBA00022692"/>
    </source>
</evidence>
<dbReference type="PANTHER" id="PTHR10859:SF91">
    <property type="entry name" value="DOLICHYL-PHOSPHATE BETA-GLUCOSYLTRANSFERASE"/>
    <property type="match status" value="1"/>
</dbReference>
<evidence type="ECO:0000256" key="4">
    <source>
        <dbReference type="ARBA" id="ARBA00012583"/>
    </source>
</evidence>
<evidence type="ECO:0000256" key="13">
    <source>
        <dbReference type="ARBA" id="ARBA00070518"/>
    </source>
</evidence>
<dbReference type="CDD" id="cd04188">
    <property type="entry name" value="DPG_synthase"/>
    <property type="match status" value="1"/>
</dbReference>
<keyword evidence="8" id="KW-0256">Endoplasmic reticulum</keyword>
<evidence type="ECO:0000256" key="10">
    <source>
        <dbReference type="ARBA" id="ARBA00022989"/>
    </source>
</evidence>
<sequence length="328" mass="38366">MVCQCLHMLLIYASFLILFLLLALYIILKITTTSYPNIIRYEEEKYFLNVKSQKKEKFPTIDEEPSLDLSVIIPAYEEEKRLPIMLDECLDFLEDKAKNDKKFSYEVIIVSDGSKDKTVQVASEYAENFDSNRIRILDLVRNRGKGGAVRLGMQSGRGKFLLFADADGATKFPDYEKLEASISKLCDNDYRNDAIAIGSRAHLEEEATATRSIFRTILMHGFHFLVWFFAVRKLRDTQCGFKLMTRSTVQKIFPIMHVERWAFDVELLFIAQSYKIPIDEISVRWTEIDGSKITPFWSWLQMGRDLILIWFRYATGIWKLNREHFKKQ</sequence>
<organism evidence="16">
    <name type="scientific">Corethrella appendiculata</name>
    <dbReference type="NCBI Taxonomy" id="1370023"/>
    <lineage>
        <taxon>Eukaryota</taxon>
        <taxon>Metazoa</taxon>
        <taxon>Ecdysozoa</taxon>
        <taxon>Arthropoda</taxon>
        <taxon>Hexapoda</taxon>
        <taxon>Insecta</taxon>
        <taxon>Pterygota</taxon>
        <taxon>Neoptera</taxon>
        <taxon>Endopterygota</taxon>
        <taxon>Diptera</taxon>
        <taxon>Nematocera</taxon>
        <taxon>Culicoidea</taxon>
        <taxon>Chaoboridae</taxon>
        <taxon>Corethrella</taxon>
    </lineage>
</organism>
<evidence type="ECO:0000256" key="9">
    <source>
        <dbReference type="ARBA" id="ARBA00022968"/>
    </source>
</evidence>
<dbReference type="GO" id="GO:0004581">
    <property type="term" value="F:dolichyl-phosphate beta-glucosyltransferase activity"/>
    <property type="evidence" value="ECO:0007669"/>
    <property type="project" value="UniProtKB-EC"/>
</dbReference>
<keyword evidence="9" id="KW-0735">Signal-anchor</keyword>
<keyword evidence="6 16" id="KW-0808">Transferase</keyword>
<reference evidence="16" key="1">
    <citation type="journal article" date="2014" name="Insect Biochem. Mol. Biol.">
        <title>An insight into the sialome of the frog biting fly, Corethrella appendiculata.</title>
        <authorList>
            <person name="Ribeiro J.M.C."/>
            <person name="Chagas A.C."/>
            <person name="Pham V.M."/>
            <person name="Lounibos L.P."/>
            <person name="Calvo E."/>
        </authorList>
    </citation>
    <scope>NUCLEOTIDE SEQUENCE</scope>
    <source>
        <tissue evidence="16">Salivary glands</tissue>
    </source>
</reference>
<evidence type="ECO:0000256" key="6">
    <source>
        <dbReference type="ARBA" id="ARBA00022679"/>
    </source>
</evidence>
<keyword evidence="11 14" id="KW-0472">Membrane</keyword>
<protein>
    <recommendedName>
        <fullName evidence="13">Dolichyl-phosphate beta-glucosyltransferase</fullName>
        <ecNumber evidence="4">2.4.1.117</ecNumber>
    </recommendedName>
</protein>
<accession>U5EVJ0</accession>
<dbReference type="Pfam" id="PF00535">
    <property type="entry name" value="Glycos_transf_2"/>
    <property type="match status" value="1"/>
</dbReference>
<evidence type="ECO:0000256" key="2">
    <source>
        <dbReference type="ARBA" id="ARBA00004922"/>
    </source>
</evidence>
<dbReference type="GO" id="GO:0006487">
    <property type="term" value="P:protein N-linked glycosylation"/>
    <property type="evidence" value="ECO:0007669"/>
    <property type="project" value="TreeGrafter"/>
</dbReference>
<evidence type="ECO:0000256" key="5">
    <source>
        <dbReference type="ARBA" id="ARBA00022676"/>
    </source>
</evidence>
<evidence type="ECO:0000256" key="11">
    <source>
        <dbReference type="ARBA" id="ARBA00023136"/>
    </source>
</evidence>
<evidence type="ECO:0000256" key="8">
    <source>
        <dbReference type="ARBA" id="ARBA00022824"/>
    </source>
</evidence>
<dbReference type="InterPro" id="IPR029044">
    <property type="entry name" value="Nucleotide-diphossugar_trans"/>
</dbReference>
<comment type="catalytic activity">
    <reaction evidence="12">
        <text>a di-trans,poly-cis-dolichyl phosphate + UDP-alpha-D-glucose = a di-trans,poly-cis-dolichyl beta-D-glucosyl phosphate + UDP</text>
        <dbReference type="Rhea" id="RHEA:15401"/>
        <dbReference type="Rhea" id="RHEA-COMP:19498"/>
        <dbReference type="Rhea" id="RHEA-COMP:19502"/>
        <dbReference type="ChEBI" id="CHEBI:57525"/>
        <dbReference type="ChEBI" id="CHEBI:57683"/>
        <dbReference type="ChEBI" id="CHEBI:58223"/>
        <dbReference type="ChEBI" id="CHEBI:58885"/>
        <dbReference type="EC" id="2.4.1.117"/>
    </reaction>
    <physiologicalReaction direction="left-to-right" evidence="12">
        <dbReference type="Rhea" id="RHEA:15402"/>
    </physiologicalReaction>
</comment>
<keyword evidence="10 14" id="KW-1133">Transmembrane helix</keyword>
<dbReference type="InterPro" id="IPR001173">
    <property type="entry name" value="Glyco_trans_2-like"/>
</dbReference>
<evidence type="ECO:0000256" key="1">
    <source>
        <dbReference type="ARBA" id="ARBA00004389"/>
    </source>
</evidence>
<evidence type="ECO:0000256" key="14">
    <source>
        <dbReference type="SAM" id="Phobius"/>
    </source>
</evidence>
<feature type="domain" description="Glycosyltransferase 2-like" evidence="15">
    <location>
        <begin position="70"/>
        <end position="253"/>
    </location>
</feature>
<keyword evidence="7 14" id="KW-0812">Transmembrane</keyword>
<dbReference type="EMBL" id="GANO01001837">
    <property type="protein sequence ID" value="JAB58034.1"/>
    <property type="molecule type" value="mRNA"/>
</dbReference>
<dbReference type="InterPro" id="IPR035518">
    <property type="entry name" value="DPG_synthase"/>
</dbReference>
<dbReference type="Gene3D" id="3.90.550.10">
    <property type="entry name" value="Spore Coat Polysaccharide Biosynthesis Protein SpsA, Chain A"/>
    <property type="match status" value="1"/>
</dbReference>
<evidence type="ECO:0000256" key="3">
    <source>
        <dbReference type="ARBA" id="ARBA00006739"/>
    </source>
</evidence>
<dbReference type="GO" id="GO:0005789">
    <property type="term" value="C:endoplasmic reticulum membrane"/>
    <property type="evidence" value="ECO:0007669"/>
    <property type="project" value="UniProtKB-SubCell"/>
</dbReference>
<comment type="pathway">
    <text evidence="2">Protein modification; protein glycosylation.</text>
</comment>
<evidence type="ECO:0000259" key="15">
    <source>
        <dbReference type="Pfam" id="PF00535"/>
    </source>
</evidence>
<dbReference type="PANTHER" id="PTHR10859">
    <property type="entry name" value="GLYCOSYL TRANSFERASE"/>
    <property type="match status" value="1"/>
</dbReference>
<name>U5EVJ0_9DIPT</name>
<dbReference type="FunFam" id="3.90.550.10:FF:000068">
    <property type="entry name" value="ALG5, dolichyl-phosphate beta-glucosyltransferase"/>
    <property type="match status" value="1"/>
</dbReference>
<feature type="transmembrane region" description="Helical" evidence="14">
    <location>
        <begin position="6"/>
        <end position="28"/>
    </location>
</feature>
<proteinExistence type="evidence at transcript level"/>
<keyword evidence="5 16" id="KW-0328">Glycosyltransferase</keyword>
<dbReference type="EC" id="2.4.1.117" evidence="4"/>
<comment type="similarity">
    <text evidence="3">Belongs to the glycosyltransferase 2 family.</text>
</comment>
<dbReference type="SUPFAM" id="SSF53448">
    <property type="entry name" value="Nucleotide-diphospho-sugar transferases"/>
    <property type="match status" value="1"/>
</dbReference>
<evidence type="ECO:0000256" key="12">
    <source>
        <dbReference type="ARBA" id="ARBA00045097"/>
    </source>
</evidence>
<evidence type="ECO:0000313" key="16">
    <source>
        <dbReference type="EMBL" id="JAB58034.1"/>
    </source>
</evidence>